<name>A0A0F9KP68_9ZZZZ</name>
<accession>A0A0F9KP68</accession>
<protein>
    <submittedName>
        <fullName evidence="1">Uncharacterized protein</fullName>
    </submittedName>
</protein>
<sequence>MTSILDEARGYAKEHRIDLGWVMVCFYWRASPQERGQITRELKRAELTRKRA</sequence>
<organism evidence="1">
    <name type="scientific">marine sediment metagenome</name>
    <dbReference type="NCBI Taxonomy" id="412755"/>
    <lineage>
        <taxon>unclassified sequences</taxon>
        <taxon>metagenomes</taxon>
        <taxon>ecological metagenomes</taxon>
    </lineage>
</organism>
<comment type="caution">
    <text evidence="1">The sequence shown here is derived from an EMBL/GenBank/DDBJ whole genome shotgun (WGS) entry which is preliminary data.</text>
</comment>
<reference evidence="1" key="1">
    <citation type="journal article" date="2015" name="Nature">
        <title>Complex archaea that bridge the gap between prokaryotes and eukaryotes.</title>
        <authorList>
            <person name="Spang A."/>
            <person name="Saw J.H."/>
            <person name="Jorgensen S.L."/>
            <person name="Zaremba-Niedzwiedzka K."/>
            <person name="Martijn J."/>
            <person name="Lind A.E."/>
            <person name="van Eijk R."/>
            <person name="Schleper C."/>
            <person name="Guy L."/>
            <person name="Ettema T.J."/>
        </authorList>
    </citation>
    <scope>NUCLEOTIDE SEQUENCE</scope>
</reference>
<dbReference type="EMBL" id="LAZR01007671">
    <property type="protein sequence ID" value="KKM83718.1"/>
    <property type="molecule type" value="Genomic_DNA"/>
</dbReference>
<proteinExistence type="predicted"/>
<gene>
    <name evidence="1" type="ORF">LCGC14_1306450</name>
</gene>
<dbReference type="AlphaFoldDB" id="A0A0F9KP68"/>
<evidence type="ECO:0000313" key="1">
    <source>
        <dbReference type="EMBL" id="KKM83718.1"/>
    </source>
</evidence>